<evidence type="ECO:0000313" key="3">
    <source>
        <dbReference type="EMBL" id="MCL7344803.1"/>
    </source>
</evidence>
<comment type="caution">
    <text evidence="3">The sequence shown here is derived from an EMBL/GenBank/DDBJ whole genome shotgun (WGS) entry which is preliminary data.</text>
</comment>
<dbReference type="Pfam" id="PF10609">
    <property type="entry name" value="ParA"/>
    <property type="match status" value="1"/>
</dbReference>
<organism evidence="3">
    <name type="scientific">Candidatus Aramenus sulfurataquae</name>
    <dbReference type="NCBI Taxonomy" id="1326980"/>
    <lineage>
        <taxon>Archaea</taxon>
        <taxon>Thermoproteota</taxon>
        <taxon>Thermoprotei</taxon>
        <taxon>Sulfolobales</taxon>
        <taxon>Sulfolobaceae</taxon>
        <taxon>Candidatus Aramenus</taxon>
    </lineage>
</organism>
<dbReference type="PANTHER" id="PTHR42961:SF2">
    <property type="entry name" value="IRON-SULFUR PROTEIN NUBPL"/>
    <property type="match status" value="1"/>
</dbReference>
<dbReference type="SUPFAM" id="SSF52540">
    <property type="entry name" value="P-loop containing nucleoside triphosphate hydrolases"/>
    <property type="match status" value="1"/>
</dbReference>
<evidence type="ECO:0000256" key="1">
    <source>
        <dbReference type="ARBA" id="ARBA00022741"/>
    </source>
</evidence>
<dbReference type="AlphaFoldDB" id="A0AAE3FML8"/>
<dbReference type="InterPro" id="IPR027417">
    <property type="entry name" value="P-loop_NTPase"/>
</dbReference>
<gene>
    <name evidence="3" type="ORF">TQ35_009560</name>
</gene>
<evidence type="ECO:0000256" key="2">
    <source>
        <dbReference type="ARBA" id="ARBA00022840"/>
    </source>
</evidence>
<dbReference type="GO" id="GO:0005524">
    <property type="term" value="F:ATP binding"/>
    <property type="evidence" value="ECO:0007669"/>
    <property type="project" value="UniProtKB-KW"/>
</dbReference>
<protein>
    <submittedName>
        <fullName evidence="3">P-loop NTPase</fullName>
    </submittedName>
</protein>
<proteinExistence type="predicted"/>
<dbReference type="EMBL" id="JZWS02000043">
    <property type="protein sequence ID" value="MCL7344803.1"/>
    <property type="molecule type" value="Genomic_DNA"/>
</dbReference>
<reference evidence="3" key="1">
    <citation type="submission" date="2022-05" db="EMBL/GenBank/DDBJ databases">
        <title>Metagenome Sequencing of an Archaeal-Dominated Microbial Community from a Hot Spring at the Los Azufres Geothermal Field, Mexico.</title>
        <authorList>
            <person name="Marin-Paredes R."/>
            <person name="Martinez-Romero E."/>
            <person name="Servin-Garciduenas L.E."/>
        </authorList>
    </citation>
    <scope>NUCLEOTIDE SEQUENCE</scope>
    <source>
        <strain evidence="3">AZ1-454</strain>
    </source>
</reference>
<dbReference type="InterPro" id="IPR033756">
    <property type="entry name" value="YlxH/NBP35"/>
</dbReference>
<keyword evidence="1" id="KW-0547">Nucleotide-binding</keyword>
<accession>A0AAE3FML8</accession>
<dbReference type="Gene3D" id="3.40.50.300">
    <property type="entry name" value="P-loop containing nucleotide triphosphate hydrolases"/>
    <property type="match status" value="1"/>
</dbReference>
<dbReference type="InterPro" id="IPR044304">
    <property type="entry name" value="NUBPL-like"/>
</dbReference>
<dbReference type="GO" id="GO:0051539">
    <property type="term" value="F:4 iron, 4 sulfur cluster binding"/>
    <property type="evidence" value="ECO:0007669"/>
    <property type="project" value="TreeGrafter"/>
</dbReference>
<keyword evidence="2" id="KW-0067">ATP-binding</keyword>
<sequence>MEPLRQLAKEKLRGKKAIAVMSAKGGVGKSLVSALLALSLRGAVLVDLDVHTMATTKLFGLEGKLHEVTKKGIEPFKLGELGVVSLGGIVKDKYVVLPGGNAGEVMESLVAYANLGDANYVVFDLPPGLGDEVLTLERLTDFFPVVVTTPSAVSVKVVEYVMRYLNERGKRPLLVVNMAYMDCGDGKVARPFGDLKNAEDLAKRYNAPVVELPIDPSLESYIGKIHEYDGVVKGKVKKELVPYLT</sequence>
<name>A0AAE3FML8_9CREN</name>
<dbReference type="GO" id="GO:0016226">
    <property type="term" value="P:iron-sulfur cluster assembly"/>
    <property type="evidence" value="ECO:0007669"/>
    <property type="project" value="InterPro"/>
</dbReference>
<dbReference type="PANTHER" id="PTHR42961">
    <property type="entry name" value="IRON-SULFUR PROTEIN NUBPL"/>
    <property type="match status" value="1"/>
</dbReference>